<dbReference type="AlphaFoldDB" id="A0A1G6J5E3"/>
<feature type="region of interest" description="Disordered" evidence="1">
    <location>
        <begin position="218"/>
        <end position="248"/>
    </location>
</feature>
<dbReference type="RefSeq" id="WP_090850184.1">
    <property type="nucleotide sequence ID" value="NZ_FMZM01000001.1"/>
</dbReference>
<dbReference type="OrthoDB" id="3867729at2"/>
<feature type="compositionally biased region" description="Pro residues" evidence="1">
    <location>
        <begin position="231"/>
        <end position="242"/>
    </location>
</feature>
<evidence type="ECO:0000313" key="2">
    <source>
        <dbReference type="EMBL" id="SDC14042.1"/>
    </source>
</evidence>
<dbReference type="EMBL" id="FMZM01000001">
    <property type="protein sequence ID" value="SDC14042.1"/>
    <property type="molecule type" value="Genomic_DNA"/>
</dbReference>
<gene>
    <name evidence="2" type="ORF">SAMN05421872_101380</name>
</gene>
<dbReference type="Proteomes" id="UP000199034">
    <property type="component" value="Unassembled WGS sequence"/>
</dbReference>
<organism evidence="2 3">
    <name type="scientific">Nocardioides lianchengensis</name>
    <dbReference type="NCBI Taxonomy" id="1045774"/>
    <lineage>
        <taxon>Bacteria</taxon>
        <taxon>Bacillati</taxon>
        <taxon>Actinomycetota</taxon>
        <taxon>Actinomycetes</taxon>
        <taxon>Propionibacteriales</taxon>
        <taxon>Nocardioidaceae</taxon>
        <taxon>Nocardioides</taxon>
    </lineage>
</organism>
<evidence type="ECO:0000313" key="3">
    <source>
        <dbReference type="Proteomes" id="UP000199034"/>
    </source>
</evidence>
<evidence type="ECO:0000256" key="1">
    <source>
        <dbReference type="SAM" id="MobiDB-lite"/>
    </source>
</evidence>
<protein>
    <submittedName>
        <fullName evidence="2">Uncharacterized protein</fullName>
    </submittedName>
</protein>
<dbReference type="STRING" id="1045774.SAMN05421872_101380"/>
<accession>A0A1G6J5E3</accession>
<sequence>MTDADTVESIAAALRDDPVLVHELLGNGRTDEVHDALSGLVEDLADQGVPAYVALVQTPDADLPSSADDAGDTLLRLIHQELGEPGLYVVATQDTLTAVATYDVPLDATSISLGRYDAVQAARDDLPEGEFVPAAGEAAVLLSVAADDDLSLTPGEVDDLMDSGPWVAAYGDEPMSYELDDARGEPETPLVFAVAFALVALVVGWRLLRARTAWAGGATSEPRTRRARPDGPLPRPRTPPQPRIDTTRKQARKLLAALRREVDGSLQPVTDEVHGSLEAAEDLVDSESRIEVVAALVLAEQGAGRLRGDELPVRCYFDPRHGPTQRRVVVSDVSLPACGACAEAVAADVPPASLTTDDGKRPYWRADSIWAATGLGSLDPDLWRLVAERQR</sequence>
<name>A0A1G6J5E3_9ACTN</name>
<proteinExistence type="predicted"/>
<keyword evidence="3" id="KW-1185">Reference proteome</keyword>
<reference evidence="3" key="1">
    <citation type="submission" date="2016-10" db="EMBL/GenBank/DDBJ databases">
        <authorList>
            <person name="Varghese N."/>
            <person name="Submissions S."/>
        </authorList>
    </citation>
    <scope>NUCLEOTIDE SEQUENCE [LARGE SCALE GENOMIC DNA]</scope>
    <source>
        <strain evidence="3">CGMCC 4.6858</strain>
    </source>
</reference>